<evidence type="ECO:0000256" key="3">
    <source>
        <dbReference type="SAM" id="MobiDB-lite"/>
    </source>
</evidence>
<feature type="compositionally biased region" description="Acidic residues" evidence="3">
    <location>
        <begin position="850"/>
        <end position="908"/>
    </location>
</feature>
<feature type="domain" description="MIF4G" evidence="4">
    <location>
        <begin position="370"/>
        <end position="556"/>
    </location>
</feature>
<dbReference type="STRING" id="984487.A0A1E4SC59"/>
<dbReference type="GO" id="GO:0003723">
    <property type="term" value="F:RNA binding"/>
    <property type="evidence" value="ECO:0007669"/>
    <property type="project" value="InterPro"/>
</dbReference>
<dbReference type="InterPro" id="IPR007193">
    <property type="entry name" value="Upf2/Nmd2_C"/>
</dbReference>
<feature type="domain" description="MIF4G" evidence="4">
    <location>
        <begin position="573"/>
        <end position="804"/>
    </location>
</feature>
<feature type="region of interest" description="Disordered" evidence="3">
    <location>
        <begin position="850"/>
        <end position="921"/>
    </location>
</feature>
<dbReference type="SUPFAM" id="SSF48371">
    <property type="entry name" value="ARM repeat"/>
    <property type="match status" value="2"/>
</dbReference>
<dbReference type="Gene3D" id="1.25.40.180">
    <property type="match status" value="3"/>
</dbReference>
<accession>A0A1E4SC59</accession>
<sequence length="1031" mass="119340">MSVPASRRAQLYDLNIRAWSGELVFRVSAKPDSSLKKNTAFIKKVRTSIHHEQKASILQDIQLVSLEKYLSEIIVAVSEGLRKVTKNDDIWAAVEVISALHQRFSSQFTPYLLVNMLTALSTKQSGVLVSEEVYRSRAKSLFNLLVEFFCVGVFRTLKDCDKEIIPEPILAKFGKSASQPILVLVLKDLLNYEFTEGGSLPVAVSFVKRFSFLLENEQQPELNIQEVLSVIFRRYTEVVLERAKVLADQVHKLEVRNHKASIRTGKFLEEIVTELEETSELFENFKAAGITLGEALDMPVPEFSQATETLENSDAVVEVVKSKSGNEDDMEGVWEDIKQKNFYTKIPKLSELEKTLPEQFEEIKTSLLDGEKISLFLNEMDEVDDSTLEPLVVLFNELNINNKATRNRILRFFMDSPNMSTLRYYAKFLKINEENFSELIEELVDNLDKGFRSQIYHNSISFRYIYFFVEMIKFKLIPTHVIFHKIRVLTIRIGDPGAIDLLSILYERVGRFLLNEPEYKELMQEMVEILKQKQRSAHGINEKLAINNLLIIIDPPIIKVNQEKKVVLTPIQQFVYRLVRVELKHSTFKIIFSIFKELQLDSEEIIGPVLDCFTHPESINYDDLPFLAKLIPSSNKYKSLRIRIIDTLIEQVKRGLELNDYRSNRTRMTQIKYFGELYNQELLSFKTIIDLMYKIICSGHPNNQLLPGYEVTSDPPDNFFRVQMCCSLLLSMKGDLFAESGIKSKPARSKKFSLAKTIERKKELLKVFLVFFQYYVFCKNGPVPMEIEFQLNDVFVKYSLVSERYNSFKETVARLQEIVQEKGLQNDLNREDEYDDEDDVDDFDDEVDFYDEEDDDNEDDEEEEDLVEEEEDDEKEEDDDEEEEDDEEEDSTTDEESTSEGESEDYDAETPPRRVITEKEKLKIAEDKQFEEDMERQFQQMVSESYELSKGSSALGKRLNMPSVSQYARTEEVPVQGSKMSFSLLTKAGKKTSAKQVNIPTDTNFAATILKERANQKQDKARIMDLVYEMD</sequence>
<dbReference type="EMBL" id="KV453916">
    <property type="protein sequence ID" value="ODV77097.1"/>
    <property type="molecule type" value="Genomic_DNA"/>
</dbReference>
<dbReference type="PANTHER" id="PTHR12839">
    <property type="entry name" value="NONSENSE-MEDIATED MRNA DECAY PROTEIN 2 UP-FRAMESHIFT SUPPRESSOR 2"/>
    <property type="match status" value="1"/>
</dbReference>
<organism evidence="5 6">
    <name type="scientific">Suhomyces tanzawaensis NRRL Y-17324</name>
    <dbReference type="NCBI Taxonomy" id="984487"/>
    <lineage>
        <taxon>Eukaryota</taxon>
        <taxon>Fungi</taxon>
        <taxon>Dikarya</taxon>
        <taxon>Ascomycota</taxon>
        <taxon>Saccharomycotina</taxon>
        <taxon>Pichiomycetes</taxon>
        <taxon>Debaryomycetaceae</taxon>
        <taxon>Suhomyces</taxon>
    </lineage>
</organism>
<keyword evidence="2" id="KW-0963">Cytoplasm</keyword>
<comment type="subcellular location">
    <subcellularLocation>
        <location evidence="1">Cytoplasm</location>
    </subcellularLocation>
</comment>
<dbReference type="Proteomes" id="UP000094285">
    <property type="component" value="Unassembled WGS sequence"/>
</dbReference>
<feature type="compositionally biased region" description="Basic and acidic residues" evidence="3">
    <location>
        <begin position="910"/>
        <end position="921"/>
    </location>
</feature>
<keyword evidence="6" id="KW-1185">Reference proteome</keyword>
<dbReference type="InterPro" id="IPR016024">
    <property type="entry name" value="ARM-type_fold"/>
</dbReference>
<dbReference type="GO" id="GO:0006310">
    <property type="term" value="P:DNA recombination"/>
    <property type="evidence" value="ECO:0007669"/>
    <property type="project" value="EnsemblFungi"/>
</dbReference>
<protein>
    <submittedName>
        <fullName evidence="5">ARM repeat-containing protein</fullName>
    </submittedName>
</protein>
<dbReference type="GO" id="GO:0070478">
    <property type="term" value="P:nuclear-transcribed mRNA catabolic process, 3'-5' exonucleolytic nonsense-mediated decay"/>
    <property type="evidence" value="ECO:0007669"/>
    <property type="project" value="EnsemblFungi"/>
</dbReference>
<dbReference type="GO" id="GO:0035145">
    <property type="term" value="C:exon-exon junction complex"/>
    <property type="evidence" value="ECO:0007669"/>
    <property type="project" value="TreeGrafter"/>
</dbReference>
<evidence type="ECO:0000313" key="6">
    <source>
        <dbReference type="Proteomes" id="UP000094285"/>
    </source>
</evidence>
<dbReference type="Pfam" id="PF02854">
    <property type="entry name" value="MIF4G"/>
    <property type="match status" value="1"/>
</dbReference>
<dbReference type="AlphaFoldDB" id="A0A1E4SC59"/>
<feature type="domain" description="MIF4G" evidence="4">
    <location>
        <begin position="35"/>
        <end position="249"/>
    </location>
</feature>
<gene>
    <name evidence="5" type="ORF">CANTADRAFT_27479</name>
</gene>
<reference evidence="6" key="1">
    <citation type="submission" date="2016-05" db="EMBL/GenBank/DDBJ databases">
        <title>Comparative genomics of biotechnologically important yeasts.</title>
        <authorList>
            <consortium name="DOE Joint Genome Institute"/>
            <person name="Riley R."/>
            <person name="Haridas S."/>
            <person name="Wolfe K.H."/>
            <person name="Lopes M.R."/>
            <person name="Hittinger C.T."/>
            <person name="Goker M."/>
            <person name="Salamov A."/>
            <person name="Wisecaver J."/>
            <person name="Long T.M."/>
            <person name="Aerts A.L."/>
            <person name="Barry K."/>
            <person name="Choi C."/>
            <person name="Clum A."/>
            <person name="Coughlan A.Y."/>
            <person name="Deshpande S."/>
            <person name="Douglass A.P."/>
            <person name="Hanson S.J."/>
            <person name="Klenk H.-P."/>
            <person name="Labutti K."/>
            <person name="Lapidus A."/>
            <person name="Lindquist E."/>
            <person name="Lipzen A."/>
            <person name="Meier-Kolthoff J.P."/>
            <person name="Ohm R.A."/>
            <person name="Otillar R.P."/>
            <person name="Pangilinan J."/>
            <person name="Peng Y."/>
            <person name="Rokas A."/>
            <person name="Rosa C.A."/>
            <person name="Scheuner C."/>
            <person name="Sibirny A.A."/>
            <person name="Slot J.C."/>
            <person name="Stielow J.B."/>
            <person name="Sun H."/>
            <person name="Kurtzman C.P."/>
            <person name="Blackwell M."/>
            <person name="Grigoriev I.V."/>
            <person name="Jeffries T.W."/>
        </authorList>
    </citation>
    <scope>NUCLEOTIDE SEQUENCE [LARGE SCALE GENOMIC DNA]</scope>
    <source>
        <strain evidence="6">NRRL Y-17324</strain>
    </source>
</reference>
<dbReference type="SMART" id="SM00543">
    <property type="entry name" value="MIF4G"/>
    <property type="match status" value="3"/>
</dbReference>
<name>A0A1E4SC59_9ASCO</name>
<dbReference type="PANTHER" id="PTHR12839:SF7">
    <property type="entry name" value="REGULATOR OF NONSENSE TRANSCRIPTS 2"/>
    <property type="match status" value="1"/>
</dbReference>
<proteinExistence type="predicted"/>
<evidence type="ECO:0000256" key="1">
    <source>
        <dbReference type="ARBA" id="ARBA00004496"/>
    </source>
</evidence>
<evidence type="ECO:0000256" key="2">
    <source>
        <dbReference type="ARBA" id="ARBA00022490"/>
    </source>
</evidence>
<dbReference type="InterPro" id="IPR039762">
    <property type="entry name" value="Nmd2/UPF2"/>
</dbReference>
<dbReference type="GO" id="GO:0005737">
    <property type="term" value="C:cytoplasm"/>
    <property type="evidence" value="ECO:0007669"/>
    <property type="project" value="UniProtKB-SubCell"/>
</dbReference>
<dbReference type="OrthoDB" id="27832at2759"/>
<dbReference type="Pfam" id="PF04050">
    <property type="entry name" value="Upf2"/>
    <property type="match status" value="1"/>
</dbReference>
<dbReference type="RefSeq" id="XP_020062219.1">
    <property type="nucleotide sequence ID" value="XM_020208119.1"/>
</dbReference>
<evidence type="ECO:0000313" key="5">
    <source>
        <dbReference type="EMBL" id="ODV77097.1"/>
    </source>
</evidence>
<dbReference type="GeneID" id="30982256"/>
<dbReference type="InterPro" id="IPR003890">
    <property type="entry name" value="MIF4G-like_typ-3"/>
</dbReference>
<evidence type="ECO:0000259" key="4">
    <source>
        <dbReference type="SMART" id="SM00543"/>
    </source>
</evidence>